<sequence length="101" mass="11810">MDAGRASQSFLTNPSSAPCTMKAISKSPRCWMMSKGQREDWMRDLAIYFIAMVILWAAMKVEFTGIHLIAKWAESHRPFYQSQRERRLRERSKGGSRRRIN</sequence>
<keyword evidence="1" id="KW-0472">Membrane</keyword>
<accession>A0ABY6LV46</accession>
<keyword evidence="3" id="KW-1185">Reference proteome</keyword>
<evidence type="ECO:0000313" key="3">
    <source>
        <dbReference type="Proteomes" id="UP001235939"/>
    </source>
</evidence>
<protein>
    <submittedName>
        <fullName evidence="2">Uncharacterized protein</fullName>
    </submittedName>
</protein>
<reference evidence="2 3" key="1">
    <citation type="submission" date="2022-03" db="EMBL/GenBank/DDBJ databases">
        <title>A chromosomal length assembly of Cordylochernes scorpioides.</title>
        <authorList>
            <person name="Zeh D."/>
            <person name="Zeh J."/>
        </authorList>
    </citation>
    <scope>NUCLEOTIDE SEQUENCE [LARGE SCALE GENOMIC DNA]</scope>
    <source>
        <strain evidence="2">IN4F17</strain>
        <tissue evidence="2">Whole Body</tissue>
    </source>
</reference>
<feature type="transmembrane region" description="Helical" evidence="1">
    <location>
        <begin position="41"/>
        <end position="59"/>
    </location>
</feature>
<evidence type="ECO:0000313" key="2">
    <source>
        <dbReference type="EMBL" id="UYV85107.1"/>
    </source>
</evidence>
<proteinExistence type="predicted"/>
<name>A0ABY6LV46_9ARAC</name>
<dbReference type="EMBL" id="CP092886">
    <property type="protein sequence ID" value="UYV85107.1"/>
    <property type="molecule type" value="Genomic_DNA"/>
</dbReference>
<dbReference type="Proteomes" id="UP001235939">
    <property type="component" value="Chromosome X"/>
</dbReference>
<organism evidence="2 3">
    <name type="scientific">Cordylochernes scorpioides</name>
    <dbReference type="NCBI Taxonomy" id="51811"/>
    <lineage>
        <taxon>Eukaryota</taxon>
        <taxon>Metazoa</taxon>
        <taxon>Ecdysozoa</taxon>
        <taxon>Arthropoda</taxon>
        <taxon>Chelicerata</taxon>
        <taxon>Arachnida</taxon>
        <taxon>Pseudoscorpiones</taxon>
        <taxon>Cheliferoidea</taxon>
        <taxon>Chernetidae</taxon>
        <taxon>Cordylochernes</taxon>
    </lineage>
</organism>
<gene>
    <name evidence="2" type="ORF">LAZ67_X004601</name>
</gene>
<evidence type="ECO:0000256" key="1">
    <source>
        <dbReference type="SAM" id="Phobius"/>
    </source>
</evidence>
<keyword evidence="1" id="KW-0812">Transmembrane</keyword>
<keyword evidence="1" id="KW-1133">Transmembrane helix</keyword>